<evidence type="ECO:0000256" key="11">
    <source>
        <dbReference type="ARBA" id="ARBA00023014"/>
    </source>
</evidence>
<dbReference type="InterPro" id="IPR036683">
    <property type="entry name" value="CO_DH_flav_C_dom_sf"/>
</dbReference>
<dbReference type="InterPro" id="IPR008274">
    <property type="entry name" value="AldOxase/xan_DH_MoCoBD1"/>
</dbReference>
<evidence type="ECO:0000313" key="15">
    <source>
        <dbReference type="Proteomes" id="UP001159405"/>
    </source>
</evidence>
<dbReference type="SUPFAM" id="SSF54292">
    <property type="entry name" value="2Fe-2S ferredoxin-like"/>
    <property type="match status" value="1"/>
</dbReference>
<dbReference type="PANTHER" id="PTHR45444">
    <property type="entry name" value="XANTHINE DEHYDROGENASE"/>
    <property type="match status" value="1"/>
</dbReference>
<dbReference type="InterPro" id="IPR002346">
    <property type="entry name" value="Mopterin_DH_FAD-bd"/>
</dbReference>
<dbReference type="SUPFAM" id="SSF54665">
    <property type="entry name" value="CO dehydrogenase molybdoprotein N-domain-like"/>
    <property type="match status" value="1"/>
</dbReference>
<dbReference type="InterPro" id="IPR016208">
    <property type="entry name" value="Ald_Oxase/xanthine_DH-like"/>
</dbReference>
<dbReference type="Pfam" id="PF03450">
    <property type="entry name" value="CO_deh_flav_C"/>
    <property type="match status" value="1"/>
</dbReference>
<organism evidence="14 15">
    <name type="scientific">Porites lobata</name>
    <dbReference type="NCBI Taxonomy" id="104759"/>
    <lineage>
        <taxon>Eukaryota</taxon>
        <taxon>Metazoa</taxon>
        <taxon>Cnidaria</taxon>
        <taxon>Anthozoa</taxon>
        <taxon>Hexacorallia</taxon>
        <taxon>Scleractinia</taxon>
        <taxon>Fungiina</taxon>
        <taxon>Poritidae</taxon>
        <taxon>Porites</taxon>
    </lineage>
</organism>
<dbReference type="PROSITE" id="PS00559">
    <property type="entry name" value="MOLYBDOPTERIN_EUK"/>
    <property type="match status" value="1"/>
</dbReference>
<feature type="domain" description="FAD-binding PCMH-type" evidence="13">
    <location>
        <begin position="288"/>
        <end position="474"/>
    </location>
</feature>
<accession>A0ABN8P849</accession>
<dbReference type="InterPro" id="IPR000674">
    <property type="entry name" value="Ald_Oxase/Xan_DH_a/b"/>
</dbReference>
<dbReference type="PROSITE" id="PS00197">
    <property type="entry name" value="2FE2S_FER_1"/>
    <property type="match status" value="1"/>
</dbReference>
<evidence type="ECO:0000256" key="1">
    <source>
        <dbReference type="ARBA" id="ARBA00001924"/>
    </source>
</evidence>
<comment type="cofactor">
    <cofactor evidence="12">
        <name>[2Fe-2S] cluster</name>
        <dbReference type="ChEBI" id="CHEBI:190135"/>
    </cofactor>
</comment>
<dbReference type="PANTHER" id="PTHR45444:SF3">
    <property type="entry name" value="XANTHINE DEHYDROGENASE"/>
    <property type="match status" value="1"/>
</dbReference>
<dbReference type="Gene3D" id="3.10.20.30">
    <property type="match status" value="1"/>
</dbReference>
<dbReference type="InterPro" id="IPR036856">
    <property type="entry name" value="Ald_Oxase/Xan_DH_a/b_sf"/>
</dbReference>
<dbReference type="InterPro" id="IPR006058">
    <property type="entry name" value="2Fe2S_fd_BS"/>
</dbReference>
<dbReference type="InterPro" id="IPR005107">
    <property type="entry name" value="CO_DH_flav_C"/>
</dbReference>
<dbReference type="InterPro" id="IPR036318">
    <property type="entry name" value="FAD-bd_PCMH-like_sf"/>
</dbReference>
<dbReference type="Pfam" id="PF00941">
    <property type="entry name" value="FAD_binding_5"/>
    <property type="match status" value="1"/>
</dbReference>
<keyword evidence="6" id="KW-0001">2Fe-2S</keyword>
<keyword evidence="8" id="KW-0274">FAD</keyword>
<dbReference type="InterPro" id="IPR046867">
    <property type="entry name" value="AldOxase/xan_DH_MoCoBD2"/>
</dbReference>
<dbReference type="InterPro" id="IPR036010">
    <property type="entry name" value="2Fe-2S_ferredoxin-like_sf"/>
</dbReference>
<dbReference type="Pfam" id="PF20256">
    <property type="entry name" value="MoCoBD_2"/>
    <property type="match status" value="1"/>
</dbReference>
<dbReference type="CDD" id="cd00207">
    <property type="entry name" value="fer2"/>
    <property type="match status" value="1"/>
</dbReference>
<dbReference type="InterPro" id="IPR022407">
    <property type="entry name" value="OxRdtase_Mopterin_BS"/>
</dbReference>
<dbReference type="SUPFAM" id="SSF56003">
    <property type="entry name" value="Molybdenum cofactor-binding domain"/>
    <property type="match status" value="1"/>
</dbReference>
<evidence type="ECO:0000256" key="4">
    <source>
        <dbReference type="ARBA" id="ARBA00022505"/>
    </source>
</evidence>
<dbReference type="Gene3D" id="1.10.150.120">
    <property type="entry name" value="[2Fe-2S]-binding domain"/>
    <property type="match status" value="1"/>
</dbReference>
<reference evidence="14 15" key="1">
    <citation type="submission" date="2022-05" db="EMBL/GenBank/DDBJ databases">
        <authorList>
            <consortium name="Genoscope - CEA"/>
            <person name="William W."/>
        </authorList>
    </citation>
    <scope>NUCLEOTIDE SEQUENCE [LARGE SCALE GENOMIC DNA]</scope>
</reference>
<evidence type="ECO:0000256" key="6">
    <source>
        <dbReference type="ARBA" id="ARBA00022714"/>
    </source>
</evidence>
<comment type="caution">
    <text evidence="14">The sequence shown here is derived from an EMBL/GenBank/DDBJ whole genome shotgun (WGS) entry which is preliminary data.</text>
</comment>
<dbReference type="Gene3D" id="3.30.365.10">
    <property type="entry name" value="Aldehyde oxidase/xanthine dehydrogenase, molybdopterin binding domain"/>
    <property type="match status" value="4"/>
</dbReference>
<sequence length="1471" mass="162325">LTGTKLGCSEGGCGACTVMISRYDHEKQKIKHLNLTLLIHFSANGCLLPLCAVDGMAVTTVEGIGSTKTTLHPVQERIAKSHGSQCGFCTPGIVMSMYTLLRNNPAPTQKEIESAFEGNLCRCTGYRPIIAGFKTFAKECCAKVSSDCCKDVNQNEITSHEDDKKVFLCLSQECCAKVSSDCCKDVNQNEITSYEDDKKGDNLLFNAEDFAPYDPTQDVIFPPELMVQPPGMLHCTFHFLPEKLALLSLLEENKLSPDRKRIKQFHFSFFSSSFTQLKGAVKPKSLFIKGQKTTWIRPTTLQELLELKEKYPTAKLVVGNTELGIETKFKSQNYPILIAATHIPELNVVKHTTDGIIFGASVTLSTLEEVLLEATESLPEYKTRWFAAILYMLKWFAGHQIRNVGAIGGNIMTASPISDLNPLFMAARCKLLLAASGGKIREIRLDENFFTGYRKTVLEPNEVLVNILIPFTEKCVVSHHIKCFSFTFMRKISTRVVCVSGGLDLTLPLDLKRHFSQLSTLLFCFKDEYVFAFKQARRREDDIAIVNTGMKVVLEKQGNVSSWKIKDCSFSFGGMAPTTVMALKTIKGLTGRKWSEHIITNACQLLAEDLPLAPGAPGGQVQFRQSLATSFFFKFYLNVSECLSNQAKVTCQFFPRRFRSGMKLFERDASKSLQTFQEVPSEQPSEDVVGRPIPHLSAAKQTTGEAIYCDDIPKYADELYMGIVFSKRAHAKITSVDPSEALSLPGVKAYVSSEDVPGDNKTGYHVLDEEIFATDKVVTCVGQVIGAVVAKTQAQAERAAKMVKISYDELPRILTIEEAIAAESFFDLGPLCVENGDLERGFAESDHLLEGEMKIGGQEHFYLETQVTIAVPKGEDGEMELFVSTQNPTLTQEMAAKALGVPFNRIVVRTKRIGGAFGGKESRHCFLTNAVAVAAAKTGKPVRCMLDRDEDMLSTGTRHPFLVKYKVAFTSTGKIKAVDLAMYANAGNSVDVSRKVMTRGLNHMANCYLVPNIRGVGYLCKTNIPSNTAFRGFGVPQSMVVTESWISDIATTCGISQKEVREVNLVQEGDSTHFGQKLTDCHIQRVWSELLQKCDYEGRRQQVDSYNRSNRWRKRGIALTPTMLGVGFYPLFCNNQAGALVHVYTDGSVLVTHGGTEMGQGLHTKMAQVAGRSLRIPTSKIHLSETSTNTVANTSASAASVSADLNGVAQGRNDFSSVRIDNGNMSLEIACEKILDRLKPYQMKNPKGTWEDWVRNAYLDRVNLSANGFYKTPNVGIGKRCYNYFCYGAACSEVEIDCLTGDHQVLRTDIVMDVGDSLNPAIDIGQVEGGFVQGMGLFTLEEVRFSQTGVPWTTGPGAYKIPGFSDIPLEFYVHLLQSAPNKHAIYSSKGPGEASLFLGASVFFAVKNAITDARRETGIEEVFRLDSPATSERIRMACVDKFTQQVSDSRPTVLKLNILGKLKYRKLGGSL</sequence>
<evidence type="ECO:0000256" key="7">
    <source>
        <dbReference type="ARBA" id="ARBA00022723"/>
    </source>
</evidence>
<dbReference type="SUPFAM" id="SSF55447">
    <property type="entry name" value="CO dehydrogenase flavoprotein C-terminal domain-like"/>
    <property type="match status" value="1"/>
</dbReference>
<dbReference type="PIRSF" id="PIRSF000127">
    <property type="entry name" value="Xanthine_DH"/>
    <property type="match status" value="1"/>
</dbReference>
<name>A0ABN8P849_9CNID</name>
<dbReference type="Gene3D" id="3.90.1170.50">
    <property type="entry name" value="Aldehyde oxidase/xanthine dehydrogenase, a/b hammerhead"/>
    <property type="match status" value="1"/>
</dbReference>
<dbReference type="InterPro" id="IPR002888">
    <property type="entry name" value="2Fe-2S-bd"/>
</dbReference>
<dbReference type="InterPro" id="IPR037165">
    <property type="entry name" value="AldOxase/xan_DH_Mopterin-bd_sf"/>
</dbReference>
<dbReference type="PROSITE" id="PS51387">
    <property type="entry name" value="FAD_PCMH"/>
    <property type="match status" value="1"/>
</dbReference>
<dbReference type="InterPro" id="IPR036884">
    <property type="entry name" value="2Fe-2S-bd_dom_sf"/>
</dbReference>
<evidence type="ECO:0000259" key="13">
    <source>
        <dbReference type="PROSITE" id="PS51387"/>
    </source>
</evidence>
<comment type="cofactor">
    <cofactor evidence="1">
        <name>Mo-molybdopterin</name>
        <dbReference type="ChEBI" id="CHEBI:71302"/>
    </cofactor>
</comment>
<dbReference type="InterPro" id="IPR016167">
    <property type="entry name" value="FAD-bd_PCMH_sub1"/>
</dbReference>
<keyword evidence="10" id="KW-0408">Iron</keyword>
<dbReference type="Pfam" id="PF01315">
    <property type="entry name" value="Ald_Xan_dh_C"/>
    <property type="match status" value="1"/>
</dbReference>
<dbReference type="EMBL" id="CALNXK010000059">
    <property type="protein sequence ID" value="CAH3137369.1"/>
    <property type="molecule type" value="Genomic_DNA"/>
</dbReference>
<keyword evidence="4" id="KW-0500">Molybdenum</keyword>
<keyword evidence="7" id="KW-0479">Metal-binding</keyword>
<dbReference type="Proteomes" id="UP001159405">
    <property type="component" value="Unassembled WGS sequence"/>
</dbReference>
<dbReference type="Gene3D" id="3.30.43.10">
    <property type="entry name" value="Uridine Diphospho-n-acetylenolpyruvylglucosamine Reductase, domain 2"/>
    <property type="match status" value="1"/>
</dbReference>
<feature type="non-terminal residue" evidence="14">
    <location>
        <position position="1"/>
    </location>
</feature>
<keyword evidence="15" id="KW-1185">Reference proteome</keyword>
<dbReference type="Pfam" id="PF02738">
    <property type="entry name" value="MoCoBD_1"/>
    <property type="match status" value="1"/>
</dbReference>
<dbReference type="Gene3D" id="3.30.465.10">
    <property type="match status" value="1"/>
</dbReference>
<keyword evidence="9" id="KW-0560">Oxidoreductase</keyword>
<dbReference type="SUPFAM" id="SSF56176">
    <property type="entry name" value="FAD-binding/transporter-associated domain-like"/>
    <property type="match status" value="1"/>
</dbReference>
<dbReference type="InterPro" id="IPR016169">
    <property type="entry name" value="FAD-bd_PCMH_sub2"/>
</dbReference>
<evidence type="ECO:0000313" key="14">
    <source>
        <dbReference type="EMBL" id="CAH3137369.1"/>
    </source>
</evidence>
<protein>
    <recommendedName>
        <fullName evidence="13">FAD-binding PCMH-type domain-containing protein</fullName>
    </recommendedName>
</protein>
<dbReference type="Gene3D" id="3.30.390.50">
    <property type="entry name" value="CO dehydrogenase flavoprotein, C-terminal domain"/>
    <property type="match status" value="1"/>
</dbReference>
<dbReference type="SUPFAM" id="SSF47741">
    <property type="entry name" value="CO dehydrogenase ISP C-domain like"/>
    <property type="match status" value="1"/>
</dbReference>
<dbReference type="SMART" id="SM01008">
    <property type="entry name" value="Ald_Xan_dh_C"/>
    <property type="match status" value="1"/>
</dbReference>
<dbReference type="InterPro" id="IPR012675">
    <property type="entry name" value="Beta-grasp_dom_sf"/>
</dbReference>
<comment type="similarity">
    <text evidence="3">Belongs to the xanthine dehydrogenase family.</text>
</comment>
<gene>
    <name evidence="14" type="ORF">PLOB_00038952</name>
</gene>
<keyword evidence="5" id="KW-0285">Flavoprotein</keyword>
<evidence type="ECO:0000256" key="10">
    <source>
        <dbReference type="ARBA" id="ARBA00023004"/>
    </source>
</evidence>
<dbReference type="InterPro" id="IPR016166">
    <property type="entry name" value="FAD-bd_PCMH"/>
</dbReference>
<evidence type="ECO:0000256" key="2">
    <source>
        <dbReference type="ARBA" id="ARBA00001974"/>
    </source>
</evidence>
<dbReference type="SMART" id="SM01092">
    <property type="entry name" value="CO_deh_flav_C"/>
    <property type="match status" value="1"/>
</dbReference>
<evidence type="ECO:0000256" key="12">
    <source>
        <dbReference type="ARBA" id="ARBA00034078"/>
    </source>
</evidence>
<proteinExistence type="inferred from homology"/>
<evidence type="ECO:0000256" key="3">
    <source>
        <dbReference type="ARBA" id="ARBA00006849"/>
    </source>
</evidence>
<evidence type="ECO:0000256" key="8">
    <source>
        <dbReference type="ARBA" id="ARBA00022827"/>
    </source>
</evidence>
<comment type="cofactor">
    <cofactor evidence="2">
        <name>FAD</name>
        <dbReference type="ChEBI" id="CHEBI:57692"/>
    </cofactor>
</comment>
<keyword evidence="11" id="KW-0411">Iron-sulfur</keyword>
<dbReference type="Pfam" id="PF01799">
    <property type="entry name" value="Fer2_2"/>
    <property type="match status" value="1"/>
</dbReference>
<evidence type="ECO:0000256" key="5">
    <source>
        <dbReference type="ARBA" id="ARBA00022630"/>
    </source>
</evidence>
<evidence type="ECO:0000256" key="9">
    <source>
        <dbReference type="ARBA" id="ARBA00023002"/>
    </source>
</evidence>
<dbReference type="InterPro" id="IPR001041">
    <property type="entry name" value="2Fe-2S_ferredoxin-type"/>
</dbReference>